<feature type="domain" description="Nuclear receptor" evidence="12">
    <location>
        <begin position="259"/>
        <end position="283"/>
    </location>
</feature>
<keyword evidence="10" id="KW-0539">Nucleus</keyword>
<evidence type="ECO:0000256" key="3">
    <source>
        <dbReference type="ARBA" id="ARBA00022723"/>
    </source>
</evidence>
<keyword evidence="7" id="KW-0238">DNA-binding</keyword>
<protein>
    <submittedName>
        <fullName evidence="13">Ecdysone-inducible protein 75</fullName>
    </submittedName>
</protein>
<dbReference type="GO" id="GO:0030154">
    <property type="term" value="P:cell differentiation"/>
    <property type="evidence" value="ECO:0007669"/>
    <property type="project" value="TreeGrafter"/>
</dbReference>
<keyword evidence="6" id="KW-0805">Transcription regulation</keyword>
<evidence type="ECO:0000256" key="2">
    <source>
        <dbReference type="ARBA" id="ARBA00008092"/>
    </source>
</evidence>
<dbReference type="Gene3D" id="3.30.50.10">
    <property type="entry name" value="Erythroid Transcription Factor GATA-1, subunit A"/>
    <property type="match status" value="1"/>
</dbReference>
<dbReference type="PANTHER" id="PTHR24082">
    <property type="entry name" value="NUCLEAR HORMONE RECEPTOR"/>
    <property type="match status" value="1"/>
</dbReference>
<dbReference type="GO" id="GO:0004879">
    <property type="term" value="F:nuclear receptor activity"/>
    <property type="evidence" value="ECO:0007669"/>
    <property type="project" value="TreeGrafter"/>
</dbReference>
<feature type="compositionally biased region" description="Basic and acidic residues" evidence="11">
    <location>
        <begin position="17"/>
        <end position="28"/>
    </location>
</feature>
<evidence type="ECO:0000256" key="8">
    <source>
        <dbReference type="ARBA" id="ARBA00023163"/>
    </source>
</evidence>
<dbReference type="GO" id="GO:0008270">
    <property type="term" value="F:zinc ion binding"/>
    <property type="evidence" value="ECO:0007669"/>
    <property type="project" value="UniProtKB-KW"/>
</dbReference>
<evidence type="ECO:0000256" key="1">
    <source>
        <dbReference type="ARBA" id="ARBA00004123"/>
    </source>
</evidence>
<evidence type="ECO:0000259" key="12">
    <source>
        <dbReference type="PROSITE" id="PS51030"/>
    </source>
</evidence>
<feature type="region of interest" description="Disordered" evidence="11">
    <location>
        <begin position="1"/>
        <end position="29"/>
    </location>
</feature>
<evidence type="ECO:0000256" key="4">
    <source>
        <dbReference type="ARBA" id="ARBA00022771"/>
    </source>
</evidence>
<dbReference type="EMBL" id="KU057682">
    <property type="protein sequence ID" value="APD25620.1"/>
    <property type="molecule type" value="mRNA"/>
</dbReference>
<dbReference type="GO" id="GO:0005634">
    <property type="term" value="C:nucleus"/>
    <property type="evidence" value="ECO:0007669"/>
    <property type="project" value="UniProtKB-SubCell"/>
</dbReference>
<dbReference type="GO" id="GO:0009755">
    <property type="term" value="P:hormone-mediated signaling pathway"/>
    <property type="evidence" value="ECO:0007669"/>
    <property type="project" value="TreeGrafter"/>
</dbReference>
<comment type="similarity">
    <text evidence="2">Belongs to the nuclear hormone receptor family. NR1 subfamily.</text>
</comment>
<dbReference type="AlphaFoldDB" id="A0A1L2K1L5"/>
<dbReference type="InterPro" id="IPR013088">
    <property type="entry name" value="Znf_NHR/GATA"/>
</dbReference>
<evidence type="ECO:0000256" key="9">
    <source>
        <dbReference type="ARBA" id="ARBA00023170"/>
    </source>
</evidence>
<keyword evidence="9" id="KW-0675">Receptor</keyword>
<dbReference type="PROSITE" id="PS51030">
    <property type="entry name" value="NUCLEAR_REC_DBD_2"/>
    <property type="match status" value="1"/>
</dbReference>
<accession>A0A1L2K1L5</accession>
<dbReference type="GO" id="GO:0000978">
    <property type="term" value="F:RNA polymerase II cis-regulatory region sequence-specific DNA binding"/>
    <property type="evidence" value="ECO:0007669"/>
    <property type="project" value="TreeGrafter"/>
</dbReference>
<keyword evidence="4" id="KW-0863">Zinc-finger</keyword>
<reference evidence="13" key="1">
    <citation type="submission" date="2015-11" db="EMBL/GenBank/DDBJ databases">
        <title>Identification and expression profiles of nuclear receptors family from Nilaparvata lugens(Stal) Hemiptera:Delphacidae.</title>
        <authorList>
            <person name="Xu L."/>
        </authorList>
    </citation>
    <scope>NUCLEOTIDE SEQUENCE</scope>
</reference>
<evidence type="ECO:0000256" key="6">
    <source>
        <dbReference type="ARBA" id="ARBA00023015"/>
    </source>
</evidence>
<evidence type="ECO:0000256" key="5">
    <source>
        <dbReference type="ARBA" id="ARBA00022833"/>
    </source>
</evidence>
<keyword evidence="3" id="KW-0479">Metal-binding</keyword>
<keyword evidence="5" id="KW-0862">Zinc</keyword>
<keyword evidence="8" id="KW-0804">Transcription</keyword>
<dbReference type="SUPFAM" id="SSF57716">
    <property type="entry name" value="Glucocorticoid receptor-like (DNA-binding domain)"/>
    <property type="match status" value="1"/>
</dbReference>
<evidence type="ECO:0000313" key="13">
    <source>
        <dbReference type="EMBL" id="APD25620.1"/>
    </source>
</evidence>
<proteinExistence type="evidence at transcript level"/>
<gene>
    <name evidence="13" type="primary">E75</name>
</gene>
<dbReference type="PANTHER" id="PTHR24082:SF473">
    <property type="entry name" value="ECDYSONE-INDUCED PROTEIN 75B, ISOFORM B"/>
    <property type="match status" value="1"/>
</dbReference>
<dbReference type="InterPro" id="IPR001628">
    <property type="entry name" value="Znf_hrmn_rcpt"/>
</dbReference>
<dbReference type="InterPro" id="IPR050234">
    <property type="entry name" value="Nuclear_hormone_rcpt_NR1"/>
</dbReference>
<comment type="subcellular location">
    <subcellularLocation>
        <location evidence="1">Nucleus</location>
    </subcellularLocation>
</comment>
<evidence type="ECO:0000256" key="10">
    <source>
        <dbReference type="ARBA" id="ARBA00023242"/>
    </source>
</evidence>
<dbReference type="GO" id="GO:0000122">
    <property type="term" value="P:negative regulation of transcription by RNA polymerase II"/>
    <property type="evidence" value="ECO:0007669"/>
    <property type="project" value="TreeGrafter"/>
</dbReference>
<dbReference type="GO" id="GO:0045944">
    <property type="term" value="P:positive regulation of transcription by RNA polymerase II"/>
    <property type="evidence" value="ECO:0007669"/>
    <property type="project" value="TreeGrafter"/>
</dbReference>
<organism evidence="13">
    <name type="scientific">Nilaparvata lugens</name>
    <name type="common">Brown planthopper</name>
    <dbReference type="NCBI Taxonomy" id="108931"/>
    <lineage>
        <taxon>Eukaryota</taxon>
        <taxon>Metazoa</taxon>
        <taxon>Ecdysozoa</taxon>
        <taxon>Arthropoda</taxon>
        <taxon>Hexapoda</taxon>
        <taxon>Insecta</taxon>
        <taxon>Pterygota</taxon>
        <taxon>Neoptera</taxon>
        <taxon>Paraneoptera</taxon>
        <taxon>Hemiptera</taxon>
        <taxon>Auchenorrhyncha</taxon>
        <taxon>Fulgoroidea</taxon>
        <taxon>Delphacidae</taxon>
        <taxon>Delphacinae</taxon>
        <taxon>Nilaparvata</taxon>
    </lineage>
</organism>
<evidence type="ECO:0000256" key="11">
    <source>
        <dbReference type="SAM" id="MobiDB-lite"/>
    </source>
</evidence>
<dbReference type="Pfam" id="PF00105">
    <property type="entry name" value="zf-C4"/>
    <property type="match status" value="1"/>
</dbReference>
<name>A0A1L2K1L5_NILLU</name>
<dbReference type="PRINTS" id="PR00047">
    <property type="entry name" value="STROIDFINGER"/>
</dbReference>
<feature type="compositionally biased region" description="Polar residues" evidence="11">
    <location>
        <begin position="1"/>
        <end position="16"/>
    </location>
</feature>
<sequence>MTSKARASAGVGTNNTEFKEKEANERPTPRTNHKLMKWKITIEKRNVKITFTGRVFGRLYVAGVRWVIGKREEECFVVVVVGSGEKNFDYFRQGGGWLEGRMREPSQWQRELVVWDWSTGDVTFSIRNEKSVLPRGLRPGLALGAVPPPFNSSCVALPPPGSVLLSVVSTGARETLSFTLLEDSAAPGYIRSPLVVSACQKCSASSWPVPEATLTLTMIPQTSPLGYQYHVEEDDCHIICDSDMSPREPDLKIEFDGTTVLCRVCGDKASGFHYGVHSCEGCKLAALRWAVMSGHGKRRDVRRSELLAASFTLLSFTAASLEKVPPLRQIPSRPAGERTFFFLQQASHV</sequence>
<evidence type="ECO:0000256" key="7">
    <source>
        <dbReference type="ARBA" id="ARBA00023125"/>
    </source>
</evidence>